<keyword evidence="2" id="KW-1133">Transmembrane helix</keyword>
<keyword evidence="2" id="KW-0472">Membrane</keyword>
<name>A0AAN6GID1_9BASI</name>
<dbReference type="EMBL" id="JAPDMZ010000452">
    <property type="protein sequence ID" value="KAK0542779.1"/>
    <property type="molecule type" value="Genomic_DNA"/>
</dbReference>
<reference evidence="3" key="1">
    <citation type="journal article" date="2023" name="PhytoFront">
        <title>Draft Genome Resources of Seven Strains of Tilletia horrida, Causal Agent of Kernel Smut of Rice.</title>
        <authorList>
            <person name="Khanal S."/>
            <person name="Antony Babu S."/>
            <person name="Zhou X.G."/>
        </authorList>
    </citation>
    <scope>NUCLEOTIDE SEQUENCE</scope>
    <source>
        <strain evidence="3">TX6</strain>
    </source>
</reference>
<feature type="region of interest" description="Disordered" evidence="1">
    <location>
        <begin position="1"/>
        <end position="32"/>
    </location>
</feature>
<sequence length="193" mass="20870">MAGYSSPFEPLSYRGPTREAASAPAPGADDLSPGSLGEHVGFPKLTLRSVTLIVFCPLLGMLELLFSLLSKPKAPALTTPSAVEVVHLIVLALMIYISLVLGLIALARGLPRLFRLYTLAMRYFFVPTTVLLGLLETNKRIAQYRQTCRGEEAAALCTNRGDRLDLIVAVLVFVASSTIKVLLCFGEENLCSD</sequence>
<feature type="transmembrane region" description="Helical" evidence="2">
    <location>
        <begin position="166"/>
        <end position="185"/>
    </location>
</feature>
<feature type="transmembrane region" description="Helical" evidence="2">
    <location>
        <begin position="45"/>
        <end position="66"/>
    </location>
</feature>
<dbReference type="AlphaFoldDB" id="A0AAN6GID1"/>
<proteinExistence type="predicted"/>
<dbReference type="Proteomes" id="UP001176517">
    <property type="component" value="Unassembled WGS sequence"/>
</dbReference>
<gene>
    <name evidence="3" type="ORF">OC846_006639</name>
</gene>
<comment type="caution">
    <text evidence="3">The sequence shown here is derived from an EMBL/GenBank/DDBJ whole genome shotgun (WGS) entry which is preliminary data.</text>
</comment>
<organism evidence="3 4">
    <name type="scientific">Tilletia horrida</name>
    <dbReference type="NCBI Taxonomy" id="155126"/>
    <lineage>
        <taxon>Eukaryota</taxon>
        <taxon>Fungi</taxon>
        <taxon>Dikarya</taxon>
        <taxon>Basidiomycota</taxon>
        <taxon>Ustilaginomycotina</taxon>
        <taxon>Exobasidiomycetes</taxon>
        <taxon>Tilletiales</taxon>
        <taxon>Tilletiaceae</taxon>
        <taxon>Tilletia</taxon>
    </lineage>
</organism>
<feature type="transmembrane region" description="Helical" evidence="2">
    <location>
        <begin position="114"/>
        <end position="135"/>
    </location>
</feature>
<feature type="transmembrane region" description="Helical" evidence="2">
    <location>
        <begin position="86"/>
        <end position="107"/>
    </location>
</feature>
<protein>
    <submittedName>
        <fullName evidence="3">Uncharacterized protein</fullName>
    </submittedName>
</protein>
<evidence type="ECO:0000256" key="2">
    <source>
        <dbReference type="SAM" id="Phobius"/>
    </source>
</evidence>
<evidence type="ECO:0000313" key="4">
    <source>
        <dbReference type="Proteomes" id="UP001176517"/>
    </source>
</evidence>
<accession>A0AAN6GID1</accession>
<evidence type="ECO:0000313" key="3">
    <source>
        <dbReference type="EMBL" id="KAK0542779.1"/>
    </source>
</evidence>
<evidence type="ECO:0000256" key="1">
    <source>
        <dbReference type="SAM" id="MobiDB-lite"/>
    </source>
</evidence>
<keyword evidence="2" id="KW-0812">Transmembrane</keyword>
<keyword evidence="4" id="KW-1185">Reference proteome</keyword>